<dbReference type="InterPro" id="IPR001079">
    <property type="entry name" value="Galectin_CRD"/>
</dbReference>
<dbReference type="PROSITE" id="PS51304">
    <property type="entry name" value="GALECTIN"/>
    <property type="match status" value="1"/>
</dbReference>
<dbReference type="eggNOG" id="KOG3587">
    <property type="taxonomic scope" value="Eukaryota"/>
</dbReference>
<dbReference type="EMBL" id="AHAT01036275">
    <property type="status" value="NOT_ANNOTATED_CDS"/>
    <property type="molecule type" value="Genomic_DNA"/>
</dbReference>
<dbReference type="InterPro" id="IPR013320">
    <property type="entry name" value="ConA-like_dom_sf"/>
</dbReference>
<evidence type="ECO:0000256" key="2">
    <source>
        <dbReference type="RuleBase" id="RU102079"/>
    </source>
</evidence>
<evidence type="ECO:0000259" key="3">
    <source>
        <dbReference type="PROSITE" id="PS51304"/>
    </source>
</evidence>
<dbReference type="CDD" id="cd00070">
    <property type="entry name" value="GLECT"/>
    <property type="match status" value="1"/>
</dbReference>
<keyword evidence="1 2" id="KW-0430">Lectin</keyword>
<dbReference type="FunFam" id="2.60.120.200:FF:000021">
    <property type="entry name" value="Galectin"/>
    <property type="match status" value="1"/>
</dbReference>
<dbReference type="HOGENOM" id="CLU_037794_5_0_1"/>
<sequence>LQEQYEAKNISLTPGGSVTIKMKICASVKEFEVSLGEKEEDLALHFKSQFSGPGSRTIVLNSRHAGCWQSEQRYSNFPFQQGTDTKVVINFSASGFEVELPDGQKLSFPNRQGFKKLTYMSVKGHIRVKSLKIQ</sequence>
<protein>
    <recommendedName>
        <fullName evidence="2">Galectin</fullName>
    </recommendedName>
</protein>
<keyword evidence="5" id="KW-1185">Reference proteome</keyword>
<evidence type="ECO:0000256" key="1">
    <source>
        <dbReference type="ARBA" id="ARBA00022734"/>
    </source>
</evidence>
<dbReference type="Ensembl" id="ENSLOCT00000014498.1">
    <property type="protein sequence ID" value="ENSLOCP00000014469.1"/>
    <property type="gene ID" value="ENSLOCG00000011767.1"/>
</dbReference>
<reference evidence="5" key="1">
    <citation type="submission" date="2011-12" db="EMBL/GenBank/DDBJ databases">
        <title>The Draft Genome of Lepisosteus oculatus.</title>
        <authorList>
            <consortium name="The Broad Institute Genome Assembly &amp; Analysis Group"/>
            <consortium name="Computational R&amp;D Group"/>
            <consortium name="and Sequencing Platform"/>
            <person name="Di Palma F."/>
            <person name="Alfoldi J."/>
            <person name="Johnson J."/>
            <person name="Berlin A."/>
            <person name="Gnerre S."/>
            <person name="Jaffe D."/>
            <person name="MacCallum I."/>
            <person name="Young S."/>
            <person name="Walker B.J."/>
            <person name="Lander E.S."/>
            <person name="Lindblad-Toh K."/>
        </authorList>
    </citation>
    <scope>NUCLEOTIDE SEQUENCE [LARGE SCALE GENOMIC DNA]</scope>
</reference>
<dbReference type="Pfam" id="PF00337">
    <property type="entry name" value="Gal-bind_lectin"/>
    <property type="match status" value="1"/>
</dbReference>
<dbReference type="GO" id="GO:0030246">
    <property type="term" value="F:carbohydrate binding"/>
    <property type="evidence" value="ECO:0000318"/>
    <property type="project" value="GO_Central"/>
</dbReference>
<organism evidence="4 5">
    <name type="scientific">Lepisosteus oculatus</name>
    <name type="common">Spotted gar</name>
    <dbReference type="NCBI Taxonomy" id="7918"/>
    <lineage>
        <taxon>Eukaryota</taxon>
        <taxon>Metazoa</taxon>
        <taxon>Chordata</taxon>
        <taxon>Craniata</taxon>
        <taxon>Vertebrata</taxon>
        <taxon>Euteleostomi</taxon>
        <taxon>Actinopterygii</taxon>
        <taxon>Neopterygii</taxon>
        <taxon>Holostei</taxon>
        <taxon>Semionotiformes</taxon>
        <taxon>Lepisosteidae</taxon>
        <taxon>Lepisosteus</taxon>
    </lineage>
</organism>
<evidence type="ECO:0000313" key="5">
    <source>
        <dbReference type="Proteomes" id="UP000018468"/>
    </source>
</evidence>
<dbReference type="SUPFAM" id="SSF49899">
    <property type="entry name" value="Concanavalin A-like lectins/glucanases"/>
    <property type="match status" value="1"/>
</dbReference>
<dbReference type="SMART" id="SM00276">
    <property type="entry name" value="GLECT"/>
    <property type="match status" value="1"/>
</dbReference>
<feature type="domain" description="Galectin" evidence="3">
    <location>
        <begin position="4"/>
        <end position="134"/>
    </location>
</feature>
<dbReference type="AlphaFoldDB" id="W5N1G0"/>
<dbReference type="STRING" id="7918.ENSLOCP00000014469"/>
<dbReference type="InterPro" id="IPR044156">
    <property type="entry name" value="Galectin-like"/>
</dbReference>
<accession>W5N1G0</accession>
<dbReference type="EMBL" id="AHAT01036276">
    <property type="status" value="NOT_ANNOTATED_CDS"/>
    <property type="molecule type" value="Genomic_DNA"/>
</dbReference>
<proteinExistence type="predicted"/>
<reference evidence="4" key="3">
    <citation type="submission" date="2025-09" db="UniProtKB">
        <authorList>
            <consortium name="Ensembl"/>
        </authorList>
    </citation>
    <scope>IDENTIFICATION</scope>
</reference>
<dbReference type="InParanoid" id="W5N1G0"/>
<name>W5N1G0_LEPOC</name>
<evidence type="ECO:0000313" key="4">
    <source>
        <dbReference type="Ensembl" id="ENSLOCP00000014469.1"/>
    </source>
</evidence>
<dbReference type="GeneTree" id="ENSGT00940000155025"/>
<reference evidence="4" key="2">
    <citation type="submission" date="2025-08" db="UniProtKB">
        <authorList>
            <consortium name="Ensembl"/>
        </authorList>
    </citation>
    <scope>IDENTIFICATION</scope>
</reference>
<dbReference type="SMART" id="SM00908">
    <property type="entry name" value="Gal-bind_lectin"/>
    <property type="match status" value="1"/>
</dbReference>
<dbReference type="PANTHER" id="PTHR11346">
    <property type="entry name" value="GALECTIN"/>
    <property type="match status" value="1"/>
</dbReference>
<dbReference type="PANTHER" id="PTHR11346:SF104">
    <property type="entry name" value="GALECTIN-2"/>
    <property type="match status" value="1"/>
</dbReference>
<dbReference type="Gene3D" id="2.60.120.200">
    <property type="match status" value="1"/>
</dbReference>
<dbReference type="Bgee" id="ENSLOCG00000011767">
    <property type="expression patterns" value="Expressed in zone of skin and 5 other cell types or tissues"/>
</dbReference>
<dbReference type="Proteomes" id="UP000018468">
    <property type="component" value="Linkage group LG12"/>
</dbReference>
<dbReference type="OMA" id="EITNMDM"/>